<accession>A0A2I0L9J8</accession>
<proteinExistence type="predicted"/>
<dbReference type="PANTHER" id="PTHR37610:SF40">
    <property type="entry name" value="OS01G0909600 PROTEIN"/>
    <property type="match status" value="1"/>
</dbReference>
<organism evidence="1 2">
    <name type="scientific">Punica granatum</name>
    <name type="common">Pomegranate</name>
    <dbReference type="NCBI Taxonomy" id="22663"/>
    <lineage>
        <taxon>Eukaryota</taxon>
        <taxon>Viridiplantae</taxon>
        <taxon>Streptophyta</taxon>
        <taxon>Embryophyta</taxon>
        <taxon>Tracheophyta</taxon>
        <taxon>Spermatophyta</taxon>
        <taxon>Magnoliopsida</taxon>
        <taxon>eudicotyledons</taxon>
        <taxon>Gunneridae</taxon>
        <taxon>Pentapetalae</taxon>
        <taxon>rosids</taxon>
        <taxon>malvids</taxon>
        <taxon>Myrtales</taxon>
        <taxon>Lythraceae</taxon>
        <taxon>Punica</taxon>
    </lineage>
</organism>
<comment type="caution">
    <text evidence="1">The sequence shown here is derived from an EMBL/GenBank/DDBJ whole genome shotgun (WGS) entry which is preliminary data.</text>
</comment>
<evidence type="ECO:0000313" key="1">
    <source>
        <dbReference type="EMBL" id="PKI77362.1"/>
    </source>
</evidence>
<sequence>MTIALKPKNKLLVVEGTIPKPEEGNPNRERWEMCNSMEGLPVAKYYGNCKTIWDERDNYMQVPQCHCAAATTYAAQRERKKTHQFLMGLGPKYSTESQNQVARSHESGPVVAFLGKMAGCGSMQEGQTYSGNQTYS</sequence>
<dbReference type="Proteomes" id="UP000233551">
    <property type="component" value="Unassembled WGS sequence"/>
</dbReference>
<protein>
    <submittedName>
        <fullName evidence="1">Uncharacterized protein</fullName>
    </submittedName>
</protein>
<name>A0A2I0L9J8_PUNGR</name>
<dbReference type="AlphaFoldDB" id="A0A2I0L9J8"/>
<evidence type="ECO:0000313" key="2">
    <source>
        <dbReference type="Proteomes" id="UP000233551"/>
    </source>
</evidence>
<gene>
    <name evidence="1" type="ORF">CRG98_002307</name>
</gene>
<reference evidence="1 2" key="1">
    <citation type="submission" date="2017-11" db="EMBL/GenBank/DDBJ databases">
        <title>De-novo sequencing of pomegranate (Punica granatum L.) genome.</title>
        <authorList>
            <person name="Akparov Z."/>
            <person name="Amiraslanov A."/>
            <person name="Hajiyeva S."/>
            <person name="Abbasov M."/>
            <person name="Kaur K."/>
            <person name="Hamwieh A."/>
            <person name="Solovyev V."/>
            <person name="Salamov A."/>
            <person name="Braich B."/>
            <person name="Kosarev P."/>
            <person name="Mahmoud A."/>
            <person name="Hajiyev E."/>
            <person name="Babayeva S."/>
            <person name="Izzatullayeva V."/>
            <person name="Mammadov A."/>
            <person name="Mammadov A."/>
            <person name="Sharifova S."/>
            <person name="Ojaghi J."/>
            <person name="Eynullazada K."/>
            <person name="Bayramov B."/>
            <person name="Abdulazimova A."/>
            <person name="Shahmuradov I."/>
        </authorList>
    </citation>
    <scope>NUCLEOTIDE SEQUENCE [LARGE SCALE GENOMIC DNA]</scope>
    <source>
        <strain evidence="2">cv. AG2017</strain>
        <tissue evidence="1">Leaf</tissue>
    </source>
</reference>
<keyword evidence="2" id="KW-1185">Reference proteome</keyword>
<dbReference type="EMBL" id="PGOL01000095">
    <property type="protein sequence ID" value="PKI77362.1"/>
    <property type="molecule type" value="Genomic_DNA"/>
</dbReference>
<dbReference type="PANTHER" id="PTHR37610">
    <property type="entry name" value="CCHC-TYPE DOMAIN-CONTAINING PROTEIN"/>
    <property type="match status" value="1"/>
</dbReference>